<dbReference type="AlphaFoldDB" id="A0AAW4W462"/>
<evidence type="ECO:0000256" key="1">
    <source>
        <dbReference type="ARBA" id="ARBA00022818"/>
    </source>
</evidence>
<keyword evidence="2 6" id="KW-0456">Lyase</keyword>
<dbReference type="RefSeq" id="WP_227600083.1">
    <property type="nucleotide sequence ID" value="NZ_JAJEPX010000003.1"/>
</dbReference>
<name>A0AAW4W462_9FIRM</name>
<dbReference type="Pfam" id="PF02901">
    <property type="entry name" value="PFL-like"/>
    <property type="match status" value="1"/>
</dbReference>
<dbReference type="InterPro" id="IPR001150">
    <property type="entry name" value="Gly_radical"/>
</dbReference>
<dbReference type="Proteomes" id="UP001298753">
    <property type="component" value="Unassembled WGS sequence"/>
</dbReference>
<feature type="modified residue" description="Glycine radical" evidence="3">
    <location>
        <position position="746"/>
    </location>
</feature>
<evidence type="ECO:0000313" key="7">
    <source>
        <dbReference type="Proteomes" id="UP001298753"/>
    </source>
</evidence>
<reference evidence="6 7" key="1">
    <citation type="submission" date="2021-10" db="EMBL/GenBank/DDBJ databases">
        <title>Anaerobic single-cell dispensing facilitates the cultivation of human gut bacteria.</title>
        <authorList>
            <person name="Afrizal A."/>
        </authorList>
    </citation>
    <scope>NUCLEOTIDE SEQUENCE [LARGE SCALE GENOMIC DNA]</scope>
    <source>
        <strain evidence="6 7">CLA-AA-H270</strain>
    </source>
</reference>
<accession>A0AAW4W462</accession>
<evidence type="ECO:0000259" key="4">
    <source>
        <dbReference type="PROSITE" id="PS51149"/>
    </source>
</evidence>
<dbReference type="PANTHER" id="PTHR43641">
    <property type="entry name" value="FORMATE ACETYLTRANSFERASE 3-RELATED"/>
    <property type="match status" value="1"/>
</dbReference>
<dbReference type="PANTHER" id="PTHR43641:SF2">
    <property type="entry name" value="DEHYDRATASE YBIW-RELATED"/>
    <property type="match status" value="1"/>
</dbReference>
<dbReference type="InterPro" id="IPR004184">
    <property type="entry name" value="PFL_dom"/>
</dbReference>
<dbReference type="EMBL" id="JAJEPX010000003">
    <property type="protein sequence ID" value="MCC2175935.1"/>
    <property type="molecule type" value="Genomic_DNA"/>
</dbReference>
<sequence length="770" mass="87537">MNRIERIKSRLFQKDYYTKIEWWGENETILTSDEIRAEPLVVRKALAIEHLLRHMPAELKPDELIVGKINMLSVGYGREFPQYALPEEKENGRKNGFTEKNVAAKHPADYAKLLRIGVRGIKEEIYAAIEKESQLDKPDEEKLNLWRAMLISVDAVVDFAHRYADLLLKEAKTEKDPQRVKELLEMARICNRVPEYPAETYHEALQSFFFLFAAFHSCMEEVAVGRPDQYFYPYYKKDIESGRMTKEQAEELTASWFVKFSERVQLDKDHWEFKHFTAIDENYDGGCLDDVANVFSMENDEDYNLGTSANHWEQNVILGGVKEDGSDATNELTYIMIEQWARLELISPVMSVRFHKNSPEALYDLCATVLRRGSGEPTIYNDEQIIPGLVASGIPLEEARGYSNDGCWEVLIPGKTNYQYGHVQVLLQLEYLLTRGKSLVRNQVEAPDFGDPTQFKDFEEFYQAFLASIRHEVDRIMVLRTTYWSKRYEIAPSVLFSAFLDDCIPRGLDIANGGAKWNMYTFLLTGLSNCVDSLMAIKKFVYDDKTISMEDLIQALWNNFEGQEPLRQMLVNRAPKFGNDIAEVDELAARLMKDFEHIVNERAAQPDVKENAESGFVVNVGCGTFESYGNFGHRCGASADGRRSQETVSANYSPSVGLDVNSPTAVIKSITCPDIMPYYSGGPLDMSLDADLLIGEDGKNRLKSLIKSFVELGGVMMNVNSTSPEMLEDAQVHPEKYPGLRVHLGGLSAYFIALAPEQQKIIINRTKHAL</sequence>
<proteinExistence type="predicted"/>
<dbReference type="GeneID" id="98661289"/>
<dbReference type="GO" id="GO:0016829">
    <property type="term" value="F:lyase activity"/>
    <property type="evidence" value="ECO:0007669"/>
    <property type="project" value="UniProtKB-KW"/>
</dbReference>
<dbReference type="InterPro" id="IPR051215">
    <property type="entry name" value="GRE"/>
</dbReference>
<evidence type="ECO:0000256" key="3">
    <source>
        <dbReference type="PROSITE-ProRule" id="PRU00493"/>
    </source>
</evidence>
<keyword evidence="7" id="KW-1185">Reference proteome</keyword>
<comment type="caution">
    <text evidence="6">The sequence shown here is derived from an EMBL/GenBank/DDBJ whole genome shotgun (WGS) entry which is preliminary data.</text>
</comment>
<dbReference type="Gene3D" id="3.20.70.20">
    <property type="match status" value="1"/>
</dbReference>
<dbReference type="PROSITE" id="PS51149">
    <property type="entry name" value="GLY_RADICAL_2"/>
    <property type="match status" value="1"/>
</dbReference>
<keyword evidence="6" id="KW-0670">Pyruvate</keyword>
<feature type="domain" description="Glycine radical" evidence="4">
    <location>
        <begin position="650"/>
        <end position="770"/>
    </location>
</feature>
<dbReference type="Pfam" id="PF01228">
    <property type="entry name" value="Gly_radical"/>
    <property type="match status" value="1"/>
</dbReference>
<evidence type="ECO:0000256" key="2">
    <source>
        <dbReference type="ARBA" id="ARBA00023239"/>
    </source>
</evidence>
<dbReference type="GO" id="GO:0005829">
    <property type="term" value="C:cytosol"/>
    <property type="evidence" value="ECO:0007669"/>
    <property type="project" value="TreeGrafter"/>
</dbReference>
<feature type="domain" description="PFL" evidence="5">
    <location>
        <begin position="2"/>
        <end position="643"/>
    </location>
</feature>
<evidence type="ECO:0000313" key="6">
    <source>
        <dbReference type="EMBL" id="MCC2175935.1"/>
    </source>
</evidence>
<keyword evidence="1 3" id="KW-0556">Organic radical</keyword>
<evidence type="ECO:0000259" key="5">
    <source>
        <dbReference type="PROSITE" id="PS51554"/>
    </source>
</evidence>
<dbReference type="SUPFAM" id="SSF51998">
    <property type="entry name" value="PFL-like glycyl radical enzymes"/>
    <property type="match status" value="1"/>
</dbReference>
<dbReference type="PROSITE" id="PS51554">
    <property type="entry name" value="PFL"/>
    <property type="match status" value="1"/>
</dbReference>
<protein>
    <submittedName>
        <fullName evidence="6">Pyruvate-formate lyase</fullName>
    </submittedName>
</protein>
<organism evidence="6 7">
    <name type="scientific">Agathobaculum butyriciproducens</name>
    <dbReference type="NCBI Taxonomy" id="1628085"/>
    <lineage>
        <taxon>Bacteria</taxon>
        <taxon>Bacillati</taxon>
        <taxon>Bacillota</taxon>
        <taxon>Clostridia</taxon>
        <taxon>Eubacteriales</taxon>
        <taxon>Butyricicoccaceae</taxon>
        <taxon>Agathobaculum</taxon>
    </lineage>
</organism>
<gene>
    <name evidence="6" type="ORF">LKD22_02105</name>
</gene>